<evidence type="ECO:0000313" key="4">
    <source>
        <dbReference type="Proteomes" id="UP000199055"/>
    </source>
</evidence>
<reference evidence="3 4" key="1">
    <citation type="submission" date="2016-10" db="EMBL/GenBank/DDBJ databases">
        <authorList>
            <person name="de Groot N.N."/>
        </authorList>
    </citation>
    <scope>NUCLEOTIDE SEQUENCE [LARGE SCALE GENOMIC DNA]</scope>
    <source>
        <strain evidence="3 4">CGMCC 4.3519</strain>
    </source>
</reference>
<sequence length="75" mass="8273">MSESRTVLPWMVIRQDPNGNRYRVGRYATRAEAQSMAERLSGHRAGGAGAEGADGRAGERRYLVERMRRGGGDHA</sequence>
<protein>
    <submittedName>
        <fullName evidence="3">Sporulation related domain-containing protein</fullName>
    </submittedName>
</protein>
<dbReference type="STRING" id="403935.SAMN05216481_11159"/>
<feature type="region of interest" description="Disordered" evidence="1">
    <location>
        <begin position="35"/>
        <end position="75"/>
    </location>
</feature>
<evidence type="ECO:0000259" key="2">
    <source>
        <dbReference type="Pfam" id="PF05036"/>
    </source>
</evidence>
<feature type="domain" description="SPOR" evidence="2">
    <location>
        <begin position="12"/>
        <end position="48"/>
    </location>
</feature>
<dbReference type="InterPro" id="IPR007730">
    <property type="entry name" value="SPOR-like_dom"/>
</dbReference>
<dbReference type="Proteomes" id="UP000199055">
    <property type="component" value="Unassembled WGS sequence"/>
</dbReference>
<feature type="compositionally biased region" description="Basic and acidic residues" evidence="1">
    <location>
        <begin position="53"/>
        <end position="75"/>
    </location>
</feature>
<evidence type="ECO:0000313" key="3">
    <source>
        <dbReference type="EMBL" id="SEQ61590.1"/>
    </source>
</evidence>
<dbReference type="EMBL" id="FOET01000011">
    <property type="protein sequence ID" value="SEQ61590.1"/>
    <property type="molecule type" value="Genomic_DNA"/>
</dbReference>
<keyword evidence="4" id="KW-1185">Reference proteome</keyword>
<dbReference type="Pfam" id="PF05036">
    <property type="entry name" value="SPOR"/>
    <property type="match status" value="1"/>
</dbReference>
<gene>
    <name evidence="3" type="ORF">SAMN05216481_11159</name>
</gene>
<dbReference type="RefSeq" id="WP_177214058.1">
    <property type="nucleotide sequence ID" value="NZ_FOET01000011.1"/>
</dbReference>
<organism evidence="3 4">
    <name type="scientific">Streptomyces radiopugnans</name>
    <dbReference type="NCBI Taxonomy" id="403935"/>
    <lineage>
        <taxon>Bacteria</taxon>
        <taxon>Bacillati</taxon>
        <taxon>Actinomycetota</taxon>
        <taxon>Actinomycetes</taxon>
        <taxon>Kitasatosporales</taxon>
        <taxon>Streptomycetaceae</taxon>
        <taxon>Streptomyces</taxon>
    </lineage>
</organism>
<evidence type="ECO:0000256" key="1">
    <source>
        <dbReference type="SAM" id="MobiDB-lite"/>
    </source>
</evidence>
<dbReference type="AlphaFoldDB" id="A0A1H9HGW7"/>
<proteinExistence type="predicted"/>
<name>A0A1H9HGW7_9ACTN</name>
<dbReference type="GO" id="GO:0042834">
    <property type="term" value="F:peptidoglycan binding"/>
    <property type="evidence" value="ECO:0007669"/>
    <property type="project" value="InterPro"/>
</dbReference>
<accession>A0A1H9HGW7</accession>